<keyword evidence="1 4" id="KW-0808">Transferase</keyword>
<evidence type="ECO:0000313" key="4">
    <source>
        <dbReference type="EMBL" id="KGE65007.1"/>
    </source>
</evidence>
<dbReference type="PROSITE" id="PS51186">
    <property type="entry name" value="GNAT"/>
    <property type="match status" value="1"/>
</dbReference>
<dbReference type="InterPro" id="IPR000182">
    <property type="entry name" value="GNAT_dom"/>
</dbReference>
<dbReference type="RefSeq" id="WP_038850278.1">
    <property type="nucleotide sequence ID" value="NZ_ASGY01000203.1"/>
</dbReference>
<evidence type="ECO:0000313" key="5">
    <source>
        <dbReference type="Proteomes" id="UP000030060"/>
    </source>
</evidence>
<protein>
    <submittedName>
        <fullName evidence="4">Acetyltransferase</fullName>
    </submittedName>
</protein>
<dbReference type="InterPro" id="IPR050832">
    <property type="entry name" value="Bact_Acetyltransf"/>
</dbReference>
<dbReference type="Proteomes" id="UP000030060">
    <property type="component" value="Unassembled WGS sequence"/>
</dbReference>
<dbReference type="SUPFAM" id="SSF55729">
    <property type="entry name" value="Acyl-CoA N-acyltransferases (Nat)"/>
    <property type="match status" value="1"/>
</dbReference>
<accession>A0A0A1YX26</accession>
<dbReference type="OrthoDB" id="9815041at2"/>
<gene>
    <name evidence="4" type="ORF">K814_0126175</name>
</gene>
<sequence>MNQAEIQPITHLPPQIADLEKAAVAEGFRFLTRLISEWQSGANRFDAPGECLMAAYLNERMVGIGGLSVDPYAEASVGRLRRVYVVPGSRGQYVGQRLVNALLVHAALHFRSVRLNTDTVEGSAFYLRCGFVRVEDGGATHRVELSND</sequence>
<dbReference type="GO" id="GO:0016747">
    <property type="term" value="F:acyltransferase activity, transferring groups other than amino-acyl groups"/>
    <property type="evidence" value="ECO:0007669"/>
    <property type="project" value="InterPro"/>
</dbReference>
<evidence type="ECO:0000256" key="1">
    <source>
        <dbReference type="ARBA" id="ARBA00022679"/>
    </source>
</evidence>
<dbReference type="EMBL" id="ASGY01000203">
    <property type="protein sequence ID" value="KGE65007.1"/>
    <property type="molecule type" value="Genomic_DNA"/>
</dbReference>
<reference evidence="4 5" key="1">
    <citation type="journal article" date="2013" name="Genome Announc.">
        <title>Draft Genome Sequence of Pseudomonas fluorescens LMG 5329, a White Line-Inducing Principle-Producing Bioindicator for the Mushroom Pathogen Pseudomonas tolaasii.</title>
        <authorList>
            <person name="Ghequire M.G."/>
            <person name="Rokni-Zadeh H."/>
            <person name="Zarrineh P."/>
            <person name="De Mot R."/>
        </authorList>
    </citation>
    <scope>NUCLEOTIDE SEQUENCE [LARGE SCALE GENOMIC DNA]</scope>
    <source>
        <strain evidence="4 5">LMG 5329</strain>
    </source>
</reference>
<feature type="domain" description="N-acetyltransferase" evidence="3">
    <location>
        <begin position="4"/>
        <end position="148"/>
    </location>
</feature>
<dbReference type="Pfam" id="PF13508">
    <property type="entry name" value="Acetyltransf_7"/>
    <property type="match status" value="1"/>
</dbReference>
<keyword evidence="2" id="KW-0012">Acyltransferase</keyword>
<dbReference type="InterPro" id="IPR016181">
    <property type="entry name" value="Acyl_CoA_acyltransferase"/>
</dbReference>
<dbReference type="AlphaFoldDB" id="A0A0A1YX26"/>
<organism evidence="4 5">
    <name type="scientific">Pseudomonas fluorescens LMG 5329</name>
    <dbReference type="NCBI Taxonomy" id="1324332"/>
    <lineage>
        <taxon>Bacteria</taxon>
        <taxon>Pseudomonadati</taxon>
        <taxon>Pseudomonadota</taxon>
        <taxon>Gammaproteobacteria</taxon>
        <taxon>Pseudomonadales</taxon>
        <taxon>Pseudomonadaceae</taxon>
        <taxon>Pseudomonas</taxon>
    </lineage>
</organism>
<dbReference type="Gene3D" id="3.40.630.30">
    <property type="match status" value="1"/>
</dbReference>
<dbReference type="PANTHER" id="PTHR43877">
    <property type="entry name" value="AMINOALKYLPHOSPHONATE N-ACETYLTRANSFERASE-RELATED-RELATED"/>
    <property type="match status" value="1"/>
</dbReference>
<proteinExistence type="predicted"/>
<dbReference type="CDD" id="cd04301">
    <property type="entry name" value="NAT_SF"/>
    <property type="match status" value="1"/>
</dbReference>
<evidence type="ECO:0000259" key="3">
    <source>
        <dbReference type="PROSITE" id="PS51186"/>
    </source>
</evidence>
<name>A0A0A1YX26_PSEFL</name>
<evidence type="ECO:0000256" key="2">
    <source>
        <dbReference type="ARBA" id="ARBA00023315"/>
    </source>
</evidence>
<comment type="caution">
    <text evidence="4">The sequence shown here is derived from an EMBL/GenBank/DDBJ whole genome shotgun (WGS) entry which is preliminary data.</text>
</comment>